<keyword evidence="1" id="KW-0677">Repeat</keyword>
<name>A0A1V2LTR2_PICKU</name>
<dbReference type="GO" id="GO:0031415">
    <property type="term" value="C:NatA complex"/>
    <property type="evidence" value="ECO:0007669"/>
    <property type="project" value="TreeGrafter"/>
</dbReference>
<reference evidence="5" key="1">
    <citation type="journal article" date="2017" name="Genome Announc.">
        <title>Genome sequences of Cyberlindnera fabianii 65, Pichia kudriavzevii 129, and Saccharomyces cerevisiae 131 isolated from fermented masau fruits in Zimbabwe.</title>
        <authorList>
            <person name="van Rijswijck I.M.H."/>
            <person name="Derks M.F.L."/>
            <person name="Abee T."/>
            <person name="de Ridder D."/>
            <person name="Smid E.J."/>
        </authorList>
    </citation>
    <scope>NUCLEOTIDE SEQUENCE [LARGE SCALE GENOMIC DNA]</scope>
    <source>
        <strain evidence="5">129</strain>
    </source>
</reference>
<dbReference type="EMBL" id="MQVM01000001">
    <property type="protein sequence ID" value="ONH77572.1"/>
    <property type="molecule type" value="Genomic_DNA"/>
</dbReference>
<dbReference type="AlphaFoldDB" id="A0A1V2LTR2"/>
<dbReference type="Gene3D" id="1.25.40.1040">
    <property type="match status" value="1"/>
</dbReference>
<gene>
    <name evidence="4" type="ORF">BOH78_0095</name>
</gene>
<evidence type="ECO:0000313" key="5">
    <source>
        <dbReference type="Proteomes" id="UP000189274"/>
    </source>
</evidence>
<dbReference type="InterPro" id="IPR019734">
    <property type="entry name" value="TPR_rpt"/>
</dbReference>
<keyword evidence="2 3" id="KW-0802">TPR repeat</keyword>
<keyword evidence="4" id="KW-0808">Transferase</keyword>
<accession>A0A1V2LTR2</accession>
<dbReference type="VEuPathDB" id="FungiDB:C5L36_0E02850"/>
<dbReference type="InterPro" id="IPR011990">
    <property type="entry name" value="TPR-like_helical_dom_sf"/>
</dbReference>
<dbReference type="Gene3D" id="1.25.40.1010">
    <property type="match status" value="1"/>
</dbReference>
<dbReference type="PANTHER" id="PTHR22767">
    <property type="entry name" value="N-TERMINAL ACETYLTRANSFERASE-RELATED"/>
    <property type="match status" value="1"/>
</dbReference>
<evidence type="ECO:0000256" key="1">
    <source>
        <dbReference type="ARBA" id="ARBA00022737"/>
    </source>
</evidence>
<dbReference type="PANTHER" id="PTHR22767:SF2">
    <property type="entry name" value="N(ALPHA)-ACETYLTRANSFERASE 15_16, ISOFORM A"/>
    <property type="match status" value="1"/>
</dbReference>
<evidence type="ECO:0000256" key="3">
    <source>
        <dbReference type="PROSITE-ProRule" id="PRU00339"/>
    </source>
</evidence>
<protein>
    <submittedName>
        <fullName evidence="4">N-terminal acetyltransferase A complex subunit NAT1</fullName>
    </submittedName>
</protein>
<dbReference type="GO" id="GO:0016740">
    <property type="term" value="F:transferase activity"/>
    <property type="evidence" value="ECO:0007669"/>
    <property type="project" value="UniProtKB-KW"/>
</dbReference>
<organism evidence="4 5">
    <name type="scientific">Pichia kudriavzevii</name>
    <name type="common">Yeast</name>
    <name type="synonym">Issatchenkia orientalis</name>
    <dbReference type="NCBI Taxonomy" id="4909"/>
    <lineage>
        <taxon>Eukaryota</taxon>
        <taxon>Fungi</taxon>
        <taxon>Dikarya</taxon>
        <taxon>Ascomycota</taxon>
        <taxon>Saccharomycotina</taxon>
        <taxon>Pichiomycetes</taxon>
        <taxon>Pichiales</taxon>
        <taxon>Pichiaceae</taxon>
        <taxon>Pichia</taxon>
    </lineage>
</organism>
<sequence length="789" mass="92028">MAKFEFVSPSSSIMSEADRLFRVALTDYESKNYKKALASVDKILKKAPHHSPTIALKALIVCFYHPNQPESKDVNALVTLSEETLAECQSLIERASEYDPKNSIAAHLSALYYRQIKDYAKAAHYYTVAYSNNPYNKAILRDLSSCLSQLRKFPLLTKTRFDYLQAEPGYRQNYSTTAMAYDLNGEYESAIKICEQIEEIIKDKLIEEDMVENSEAIIYKATLYIKLEQYEKALEYIDQQLDRTDKFRCYDTFGLLEMKYELLLKLGKYNEGQLVIRQLLIKNPDNIDYYRDLFKCLQIEDNVDLKLKVLTKLAKFYPRSDLPKYLPLTFLKGELFESHLDAYMSGLFKRGVPSAFNAIKTLYKEKDHPQIILKVAEKYESSEKDPLNLTWIKYFVSQHYYRLGDYENSMKKINEAIQITPTLIELYMYKARILKHQGRLADAANEMNTARRMDLQDRFVNTKTVKYYFRANMIEEAIKTASLFTKNDEEPTGVKDLHQVQACWFIAEYAEALARLFKEKLSLFQELEKKEPSATANDDGGNQDDDEINIHLIKKQVSAYLGLSLQRFFSIFSIYEEYYDDQFDFHFYAFRKGTFRAYHETIQWSDELFHQPFIGRIYSDVMTLLQYTVENKDLLERALDLSTTTTRRSKKDKKDEIKWKESMLKYNKVYDSDSLATQLVENIVLKKDYSRIEKIENLIKVQNPSGKPETIDFLNGQFNYDLIEGRYVVALASLRKVKELARGGGPTAERAKLVLDEMTRKLHKFIDAPSDDPKIQSLQKIVKLGLMRN</sequence>
<evidence type="ECO:0000313" key="4">
    <source>
        <dbReference type="EMBL" id="ONH77572.1"/>
    </source>
</evidence>
<dbReference type="SUPFAM" id="SSF48452">
    <property type="entry name" value="TPR-like"/>
    <property type="match status" value="2"/>
</dbReference>
<feature type="repeat" description="TPR" evidence="3">
    <location>
        <begin position="390"/>
        <end position="423"/>
    </location>
</feature>
<dbReference type="Pfam" id="PF12569">
    <property type="entry name" value="NatA_aux_su"/>
    <property type="match status" value="2"/>
</dbReference>
<comment type="caution">
    <text evidence="4">The sequence shown here is derived from an EMBL/GenBank/DDBJ whole genome shotgun (WGS) entry which is preliminary data.</text>
</comment>
<dbReference type="Proteomes" id="UP000189274">
    <property type="component" value="Unassembled WGS sequence"/>
</dbReference>
<evidence type="ECO:0000256" key="2">
    <source>
        <dbReference type="ARBA" id="ARBA00022803"/>
    </source>
</evidence>
<dbReference type="PROSITE" id="PS50005">
    <property type="entry name" value="TPR"/>
    <property type="match status" value="1"/>
</dbReference>
<proteinExistence type="predicted"/>
<dbReference type="SMART" id="SM00028">
    <property type="entry name" value="TPR"/>
    <property type="match status" value="6"/>
</dbReference>
<dbReference type="PIRSF" id="PIRSF000422">
    <property type="entry name" value="N-terminal-AcTrfase-A_aux_su"/>
    <property type="match status" value="1"/>
</dbReference>
<dbReference type="InterPro" id="IPR021183">
    <property type="entry name" value="NatA_aux_su"/>
</dbReference>